<protein>
    <recommendedName>
        <fullName evidence="3">histidine kinase</fullName>
        <ecNumber evidence="3">2.7.13.3</ecNumber>
    </recommendedName>
</protein>
<evidence type="ECO:0000313" key="11">
    <source>
        <dbReference type="EMBL" id="GLR71220.1"/>
    </source>
</evidence>
<dbReference type="PANTHER" id="PTHR43065">
    <property type="entry name" value="SENSOR HISTIDINE KINASE"/>
    <property type="match status" value="1"/>
</dbReference>
<evidence type="ECO:0000313" key="12">
    <source>
        <dbReference type="Proteomes" id="UP001156601"/>
    </source>
</evidence>
<dbReference type="Proteomes" id="UP001156601">
    <property type="component" value="Unassembled WGS sequence"/>
</dbReference>
<dbReference type="SMART" id="SM00304">
    <property type="entry name" value="HAMP"/>
    <property type="match status" value="1"/>
</dbReference>
<gene>
    <name evidence="11" type="ORF">GCM10007852_21280</name>
</gene>
<dbReference type="GO" id="GO:0000155">
    <property type="term" value="F:phosphorelay sensor kinase activity"/>
    <property type="evidence" value="ECO:0007669"/>
    <property type="project" value="InterPro"/>
</dbReference>
<keyword evidence="8" id="KW-0472">Membrane</keyword>
<sequence length="551" mass="60676">MKISLRSKTISGVAVIEAILLVILIVTAVSFMTRIVDEMLVNRAKTTADLFATTTKDAVLSYDLASLEVFAEELMSNPDIAYVRVKNQNGQVLTQRGKPEDLARPFIADISLMEVQDGIFDAQALIKQGDFTYGQIELGISIQNTQKAIAKVRNWSISIALLELLLVGLFSFLLGSYLTRQLSLLRAGSKRVREAIKTGDFNDVNVSVKGSDELSELAVSFNKLIDSLKKELALNAEQKQELQILNENLEAKVIARTQALSEKNNDLLNANREIKETQQQLLQAEKMASVGQLAAGVAHEINNPIGFINSNLLTLKDYVSAYQLIIYETEQLCESKADELNTKLDNLKNLLAKENVEFINEDINDLLSESNEGLQRVTEIVSGLKLFSRVDSDEMQPFNVNECIKTTLNMVKNELKYACDIKMDLGTLPKIPMNVGKISQVLTNILINAAHAIKATDKFGLVTISTQLDQEDILIKISDTGTGIPESAKAKLFNPFFTTKEEGEGTGLGLSISIGIVTEHGGTIDIESECDEGATFIIRLPMGIQNIQETL</sequence>
<dbReference type="PROSITE" id="PS50109">
    <property type="entry name" value="HIS_KIN"/>
    <property type="match status" value="1"/>
</dbReference>
<dbReference type="InterPro" id="IPR003660">
    <property type="entry name" value="HAMP_dom"/>
</dbReference>
<evidence type="ECO:0000256" key="6">
    <source>
        <dbReference type="ARBA" id="ARBA00022777"/>
    </source>
</evidence>
<keyword evidence="4" id="KW-0597">Phosphoprotein</keyword>
<dbReference type="Gene3D" id="6.10.340.10">
    <property type="match status" value="1"/>
</dbReference>
<organism evidence="11 12">
    <name type="scientific">Agaribacter marinus</name>
    <dbReference type="NCBI Taxonomy" id="1431249"/>
    <lineage>
        <taxon>Bacteria</taxon>
        <taxon>Pseudomonadati</taxon>
        <taxon>Pseudomonadota</taxon>
        <taxon>Gammaproteobacteria</taxon>
        <taxon>Alteromonadales</taxon>
        <taxon>Alteromonadaceae</taxon>
        <taxon>Agaribacter</taxon>
    </lineage>
</organism>
<evidence type="ECO:0000256" key="2">
    <source>
        <dbReference type="ARBA" id="ARBA00004370"/>
    </source>
</evidence>
<evidence type="ECO:0000256" key="3">
    <source>
        <dbReference type="ARBA" id="ARBA00012438"/>
    </source>
</evidence>
<proteinExistence type="predicted"/>
<comment type="catalytic activity">
    <reaction evidence="1">
        <text>ATP + protein L-histidine = ADP + protein N-phospho-L-histidine.</text>
        <dbReference type="EC" id="2.7.13.3"/>
    </reaction>
</comment>
<dbReference type="InterPro" id="IPR004358">
    <property type="entry name" value="Sig_transdc_His_kin-like_C"/>
</dbReference>
<keyword evidence="12" id="KW-1185">Reference proteome</keyword>
<feature type="coiled-coil region" evidence="7">
    <location>
        <begin position="330"/>
        <end position="357"/>
    </location>
</feature>
<dbReference type="EMBL" id="BSOT01000005">
    <property type="protein sequence ID" value="GLR71220.1"/>
    <property type="molecule type" value="Genomic_DNA"/>
</dbReference>
<dbReference type="Pfam" id="PF00672">
    <property type="entry name" value="HAMP"/>
    <property type="match status" value="1"/>
</dbReference>
<accession>A0AA37T069</accession>
<dbReference type="PRINTS" id="PR00344">
    <property type="entry name" value="BCTRLSENSOR"/>
</dbReference>
<feature type="domain" description="HAMP" evidence="10">
    <location>
        <begin position="176"/>
        <end position="233"/>
    </location>
</feature>
<dbReference type="SMART" id="SM00387">
    <property type="entry name" value="HATPase_c"/>
    <property type="match status" value="1"/>
</dbReference>
<evidence type="ECO:0000259" key="9">
    <source>
        <dbReference type="PROSITE" id="PS50109"/>
    </source>
</evidence>
<dbReference type="AlphaFoldDB" id="A0AA37T069"/>
<feature type="coiled-coil region" evidence="7">
    <location>
        <begin position="225"/>
        <end position="287"/>
    </location>
</feature>
<evidence type="ECO:0000256" key="8">
    <source>
        <dbReference type="SAM" id="Phobius"/>
    </source>
</evidence>
<dbReference type="GO" id="GO:0016020">
    <property type="term" value="C:membrane"/>
    <property type="evidence" value="ECO:0007669"/>
    <property type="project" value="UniProtKB-SubCell"/>
</dbReference>
<evidence type="ECO:0000256" key="7">
    <source>
        <dbReference type="SAM" id="Coils"/>
    </source>
</evidence>
<keyword evidence="8" id="KW-1133">Transmembrane helix</keyword>
<dbReference type="Gene3D" id="3.30.565.10">
    <property type="entry name" value="Histidine kinase-like ATPase, C-terminal domain"/>
    <property type="match status" value="1"/>
</dbReference>
<dbReference type="InterPro" id="IPR036890">
    <property type="entry name" value="HATPase_C_sf"/>
</dbReference>
<dbReference type="Pfam" id="PF02518">
    <property type="entry name" value="HATPase_c"/>
    <property type="match status" value="1"/>
</dbReference>
<dbReference type="InterPro" id="IPR036097">
    <property type="entry name" value="HisK_dim/P_sf"/>
</dbReference>
<reference evidence="11" key="1">
    <citation type="journal article" date="2014" name="Int. J. Syst. Evol. Microbiol.">
        <title>Complete genome sequence of Corynebacterium casei LMG S-19264T (=DSM 44701T), isolated from a smear-ripened cheese.</title>
        <authorList>
            <consortium name="US DOE Joint Genome Institute (JGI-PGF)"/>
            <person name="Walter F."/>
            <person name="Albersmeier A."/>
            <person name="Kalinowski J."/>
            <person name="Ruckert C."/>
        </authorList>
    </citation>
    <scope>NUCLEOTIDE SEQUENCE</scope>
    <source>
        <strain evidence="11">NBRC 110023</strain>
    </source>
</reference>
<evidence type="ECO:0000256" key="4">
    <source>
        <dbReference type="ARBA" id="ARBA00022553"/>
    </source>
</evidence>
<evidence type="ECO:0000256" key="5">
    <source>
        <dbReference type="ARBA" id="ARBA00022679"/>
    </source>
</evidence>
<dbReference type="EC" id="2.7.13.3" evidence="3"/>
<dbReference type="SUPFAM" id="SSF47384">
    <property type="entry name" value="Homodimeric domain of signal transducing histidine kinase"/>
    <property type="match status" value="1"/>
</dbReference>
<comment type="caution">
    <text evidence="11">The sequence shown here is derived from an EMBL/GenBank/DDBJ whole genome shotgun (WGS) entry which is preliminary data.</text>
</comment>
<feature type="transmembrane region" description="Helical" evidence="8">
    <location>
        <begin position="12"/>
        <end position="33"/>
    </location>
</feature>
<keyword evidence="8" id="KW-0812">Transmembrane</keyword>
<name>A0AA37T069_9ALTE</name>
<keyword evidence="7" id="KW-0175">Coiled coil</keyword>
<dbReference type="PROSITE" id="PS50885">
    <property type="entry name" value="HAMP"/>
    <property type="match status" value="1"/>
</dbReference>
<dbReference type="SUPFAM" id="SSF55874">
    <property type="entry name" value="ATPase domain of HSP90 chaperone/DNA topoisomerase II/histidine kinase"/>
    <property type="match status" value="1"/>
</dbReference>
<keyword evidence="6" id="KW-0418">Kinase</keyword>
<reference evidence="11" key="2">
    <citation type="submission" date="2023-01" db="EMBL/GenBank/DDBJ databases">
        <title>Draft genome sequence of Agaribacter marinus strain NBRC 110023.</title>
        <authorList>
            <person name="Sun Q."/>
            <person name="Mori K."/>
        </authorList>
    </citation>
    <scope>NUCLEOTIDE SEQUENCE</scope>
    <source>
        <strain evidence="11">NBRC 110023</strain>
    </source>
</reference>
<evidence type="ECO:0000259" key="10">
    <source>
        <dbReference type="PROSITE" id="PS50885"/>
    </source>
</evidence>
<dbReference type="InterPro" id="IPR005467">
    <property type="entry name" value="His_kinase_dom"/>
</dbReference>
<dbReference type="Gene3D" id="1.10.287.130">
    <property type="match status" value="1"/>
</dbReference>
<evidence type="ECO:0000256" key="1">
    <source>
        <dbReference type="ARBA" id="ARBA00000085"/>
    </source>
</evidence>
<feature type="transmembrane region" description="Helical" evidence="8">
    <location>
        <begin position="155"/>
        <end position="178"/>
    </location>
</feature>
<comment type="subcellular location">
    <subcellularLocation>
        <location evidence="2">Membrane</location>
    </subcellularLocation>
</comment>
<dbReference type="PANTHER" id="PTHR43065:SF50">
    <property type="entry name" value="HISTIDINE KINASE"/>
    <property type="match status" value="1"/>
</dbReference>
<feature type="domain" description="Histidine kinase" evidence="9">
    <location>
        <begin position="296"/>
        <end position="544"/>
    </location>
</feature>
<dbReference type="InterPro" id="IPR003594">
    <property type="entry name" value="HATPase_dom"/>
</dbReference>
<keyword evidence="5" id="KW-0808">Transferase</keyword>
<dbReference type="CDD" id="cd06225">
    <property type="entry name" value="HAMP"/>
    <property type="match status" value="1"/>
</dbReference>
<dbReference type="RefSeq" id="WP_284217511.1">
    <property type="nucleotide sequence ID" value="NZ_BSOT01000005.1"/>
</dbReference>